<protein>
    <submittedName>
        <fullName evidence="1">Uncharacterized protein</fullName>
    </submittedName>
</protein>
<dbReference type="EMBL" id="JAESND010000001">
    <property type="protein sequence ID" value="MBM3114924.1"/>
    <property type="molecule type" value="Genomic_DNA"/>
</dbReference>
<sequence>MPFAPPFREYFTKGDLIYGLAPSRTGLIIKFFGANLILSKDTKVEFVATTVDHYRGETFSQKIMEYDQAYAAETIAYDPKYNQGKIDEAQKRRSDRKAVAFEFIRELGNFRGELAAHPKYGRYLDSLGRFGMNEAVFADKAKEVESNSAWRAKSKFGMEWTIKKNADPVHPARNIHFVLDDLDMAAVVTKTHRFEDASHRVLAQDSPAGKANAGEDKLRTITHSELRWIYRNRNNPLVQRSVQFWLDKTPCVPPWENTGLTTKLPVGGTVVTWKDAWVLYEPSLTPDAFS</sequence>
<dbReference type="Proteomes" id="UP000809431">
    <property type="component" value="Unassembled WGS sequence"/>
</dbReference>
<evidence type="ECO:0000313" key="2">
    <source>
        <dbReference type="Proteomes" id="UP000809431"/>
    </source>
</evidence>
<dbReference type="RefSeq" id="WP_203536582.1">
    <property type="nucleotide sequence ID" value="NZ_JAESND010000001.1"/>
</dbReference>
<comment type="caution">
    <text evidence="1">The sequence shown here is derived from an EMBL/GenBank/DDBJ whole genome shotgun (WGS) entry which is preliminary data.</text>
</comment>
<organism evidence="1 2">
    <name type="scientific">Jeongeupia naejangsanensis</name>
    <dbReference type="NCBI Taxonomy" id="613195"/>
    <lineage>
        <taxon>Bacteria</taxon>
        <taxon>Pseudomonadati</taxon>
        <taxon>Pseudomonadota</taxon>
        <taxon>Betaproteobacteria</taxon>
        <taxon>Neisseriales</taxon>
        <taxon>Chitinibacteraceae</taxon>
        <taxon>Jeongeupia</taxon>
    </lineage>
</organism>
<reference evidence="1 2" key="1">
    <citation type="submission" date="2021-01" db="EMBL/GenBank/DDBJ databases">
        <title>Draft Genome Sequence and Polyhydroxyalkanoate Biosynthetic Potential of Jeongeupia naejangsanensis Type Strain DSM 24253.</title>
        <authorList>
            <person name="Turrini P."/>
            <person name="Artuso I."/>
            <person name="Lugli G.A."/>
            <person name="Frangipani E."/>
            <person name="Ventura M."/>
            <person name="Visca P."/>
        </authorList>
    </citation>
    <scope>NUCLEOTIDE SEQUENCE [LARGE SCALE GENOMIC DNA]</scope>
    <source>
        <strain evidence="1 2">DSM 24253</strain>
    </source>
</reference>
<keyword evidence="2" id="KW-1185">Reference proteome</keyword>
<proteinExistence type="predicted"/>
<gene>
    <name evidence="1" type="ORF">JMJ54_03690</name>
</gene>
<evidence type="ECO:0000313" key="1">
    <source>
        <dbReference type="EMBL" id="MBM3114924.1"/>
    </source>
</evidence>
<accession>A0ABS2BH39</accession>
<name>A0ABS2BH39_9NEIS</name>